<dbReference type="SUPFAM" id="SSF159071">
    <property type="entry name" value="TrmB C-terminal domain-like"/>
    <property type="match status" value="1"/>
</dbReference>
<evidence type="ECO:0000259" key="3">
    <source>
        <dbReference type="Pfam" id="PF11495"/>
    </source>
</evidence>
<dbReference type="Proteomes" id="UP001595945">
    <property type="component" value="Unassembled WGS sequence"/>
</dbReference>
<evidence type="ECO:0000313" key="5">
    <source>
        <dbReference type="Proteomes" id="UP001595945"/>
    </source>
</evidence>
<protein>
    <submittedName>
        <fullName evidence="4">TrmB family transcriptional regulator</fullName>
    </submittedName>
</protein>
<dbReference type="CDD" id="cd09124">
    <property type="entry name" value="PLDc_like_TrmB_middle"/>
    <property type="match status" value="1"/>
</dbReference>
<feature type="domain" description="Transcription regulator TrmB N-terminal" evidence="2">
    <location>
        <begin position="10"/>
        <end position="78"/>
    </location>
</feature>
<evidence type="ECO:0000256" key="1">
    <source>
        <dbReference type="ARBA" id="ARBA00007287"/>
    </source>
</evidence>
<dbReference type="SUPFAM" id="SSF46785">
    <property type="entry name" value="Winged helix' DNA-binding domain"/>
    <property type="match status" value="1"/>
</dbReference>
<reference evidence="4 5" key="1">
    <citation type="journal article" date="2019" name="Int. J. Syst. Evol. Microbiol.">
        <title>The Global Catalogue of Microorganisms (GCM) 10K type strain sequencing project: providing services to taxonomists for standard genome sequencing and annotation.</title>
        <authorList>
            <consortium name="The Broad Institute Genomics Platform"/>
            <consortium name="The Broad Institute Genome Sequencing Center for Infectious Disease"/>
            <person name="Wu L."/>
            <person name="Ma J."/>
        </authorList>
    </citation>
    <scope>NUCLEOTIDE SEQUENCE [LARGE SCALE GENOMIC DNA]</scope>
    <source>
        <strain evidence="4 5">XZYJ18</strain>
    </source>
</reference>
<dbReference type="RefSeq" id="WP_254269614.1">
    <property type="nucleotide sequence ID" value="NZ_CP100400.1"/>
</dbReference>
<dbReference type="InterPro" id="IPR021586">
    <property type="entry name" value="Tscrpt_reg_TrmB_C"/>
</dbReference>
<proteinExistence type="inferred from homology"/>
<comment type="similarity">
    <text evidence="1">Belongs to the transcriptional regulator TrmB family.</text>
</comment>
<evidence type="ECO:0000259" key="2">
    <source>
        <dbReference type="Pfam" id="PF01978"/>
    </source>
</evidence>
<feature type="domain" description="Transcription regulator TrmB C-terminal" evidence="3">
    <location>
        <begin position="109"/>
        <end position="347"/>
    </location>
</feature>
<dbReference type="PANTHER" id="PTHR34293:SF1">
    <property type="entry name" value="HTH-TYPE TRANSCRIPTIONAL REGULATOR TRMBL2"/>
    <property type="match status" value="1"/>
</dbReference>
<dbReference type="PANTHER" id="PTHR34293">
    <property type="entry name" value="HTH-TYPE TRANSCRIPTIONAL REGULATOR TRMBL2"/>
    <property type="match status" value="1"/>
</dbReference>
<dbReference type="AlphaFoldDB" id="A0ABD5Q1R3"/>
<dbReference type="InterPro" id="IPR036388">
    <property type="entry name" value="WH-like_DNA-bd_sf"/>
</dbReference>
<name>A0ABD5Q1R3_9EURY</name>
<keyword evidence="5" id="KW-1185">Reference proteome</keyword>
<comment type="caution">
    <text evidence="4">The sequence shown here is derived from an EMBL/GenBank/DDBJ whole genome shotgun (WGS) entry which is preliminary data.</text>
</comment>
<organism evidence="4 5">
    <name type="scientific">Halorussus aquaticus</name>
    <dbReference type="NCBI Taxonomy" id="2953748"/>
    <lineage>
        <taxon>Archaea</taxon>
        <taxon>Methanobacteriati</taxon>
        <taxon>Methanobacteriota</taxon>
        <taxon>Stenosarchaea group</taxon>
        <taxon>Halobacteria</taxon>
        <taxon>Halobacteriales</taxon>
        <taxon>Haladaptataceae</taxon>
        <taxon>Halorussus</taxon>
    </lineage>
</organism>
<dbReference type="InterPro" id="IPR051797">
    <property type="entry name" value="TrmB-like"/>
</dbReference>
<dbReference type="Pfam" id="PF11495">
    <property type="entry name" value="Regulator_TrmB"/>
    <property type="match status" value="1"/>
</dbReference>
<sequence length="351" mass="38177">MDDPTLSRLLREFGFSDKEIDIYLTVLDHGEAKASVVADDAGVSKRYVYSVSEDLAERGFVSVNDHSVPTTIRAVPPEEVVDALTDTAEQMRPALESRYSRVAPQSDEFEVIKARVTVLKRITALIRETDEEVTLSVPHDHLSEVADELRDAVDRGVLVLLVVTGADPGADLGLDGLATVARAWEESMPTMITADRTRSIVAPPEMIARSNSGERAIAFTQRQLAPVMIGSFFGNYWPMAQEVYVADAHDLPETYDDFRQAVLQATLHLRTGRELVATVRGQPTDGDDGPGEIEGQVVAVRQGLVEPANNSFPVEAALVVETGAGRYSVGGDGAFVEDYEASEVVLDFAEE</sequence>
<accession>A0ABD5Q1R3</accession>
<dbReference type="InterPro" id="IPR036390">
    <property type="entry name" value="WH_DNA-bd_sf"/>
</dbReference>
<dbReference type="Pfam" id="PF01978">
    <property type="entry name" value="TrmB"/>
    <property type="match status" value="1"/>
</dbReference>
<dbReference type="InterPro" id="IPR002831">
    <property type="entry name" value="Tscrpt_reg_TrmB_N"/>
</dbReference>
<dbReference type="EMBL" id="JBHSHT010000001">
    <property type="protein sequence ID" value="MFC4824660.1"/>
    <property type="molecule type" value="Genomic_DNA"/>
</dbReference>
<dbReference type="Gene3D" id="1.10.10.10">
    <property type="entry name" value="Winged helix-like DNA-binding domain superfamily/Winged helix DNA-binding domain"/>
    <property type="match status" value="1"/>
</dbReference>
<dbReference type="GeneID" id="73044649"/>
<gene>
    <name evidence="4" type="ORF">ACFO9K_10330</name>
</gene>
<evidence type="ECO:0000313" key="4">
    <source>
        <dbReference type="EMBL" id="MFC4824660.1"/>
    </source>
</evidence>